<dbReference type="EMBL" id="JXTG01000008">
    <property type="protein sequence ID" value="KIP21028.1"/>
    <property type="molecule type" value="Genomic_DNA"/>
</dbReference>
<dbReference type="Proteomes" id="UP000032047">
    <property type="component" value="Unassembled WGS sequence"/>
</dbReference>
<accession>A0A0D0HT16</accession>
<sequence length="92" mass="11129">MRKNFEDRMVKKVKAPHWTREENLCIYYYLDRFPEKSNKEIAQIIKEYEQSSTIARCSESAIYQHVAQLRDRQVDLNVPDPVHNPNRSFNHY</sequence>
<dbReference type="AlphaFoldDB" id="A0A0D0HT16"/>
<organism evidence="1 2">
    <name type="scientific">Anoxybacillus ayderensis</name>
    <dbReference type="NCBI Taxonomy" id="265546"/>
    <lineage>
        <taxon>Bacteria</taxon>
        <taxon>Bacillati</taxon>
        <taxon>Bacillota</taxon>
        <taxon>Bacilli</taxon>
        <taxon>Bacillales</taxon>
        <taxon>Anoxybacillaceae</taxon>
        <taxon>Anoxybacillus</taxon>
    </lineage>
</organism>
<keyword evidence="2" id="KW-1185">Reference proteome</keyword>
<evidence type="ECO:0000313" key="2">
    <source>
        <dbReference type="Proteomes" id="UP000032047"/>
    </source>
</evidence>
<evidence type="ECO:0000313" key="1">
    <source>
        <dbReference type="EMBL" id="KIP21028.1"/>
    </source>
</evidence>
<protein>
    <submittedName>
        <fullName evidence="1">Uncharacterized protein</fullName>
    </submittedName>
</protein>
<reference evidence="1 2" key="1">
    <citation type="submission" date="2015-01" db="EMBL/GenBank/DDBJ databases">
        <title>Genome sequence of Anoxybacillus ayderensis strain AB04.</title>
        <authorList>
            <person name="Belduz A.O."/>
            <person name="Canakci S."/>
            <person name="Chan K.-G."/>
            <person name="Kahar U.M."/>
            <person name="Yaakob A.S."/>
            <person name="Chan C.S."/>
            <person name="Goh K.M."/>
        </authorList>
    </citation>
    <scope>NUCLEOTIDE SEQUENCE [LARGE SCALE GENOMIC DNA]</scope>
    <source>
        <strain evidence="1 2">AB04</strain>
    </source>
</reference>
<name>A0A0D0HT16_9BACL</name>
<proteinExistence type="predicted"/>
<comment type="caution">
    <text evidence="1">The sequence shown here is derived from an EMBL/GenBank/DDBJ whole genome shotgun (WGS) entry which is preliminary data.</text>
</comment>
<gene>
    <name evidence="1" type="ORF">JV16_01753</name>
</gene>
<dbReference type="RefSeq" id="WP_042535265.1">
    <property type="nucleotide sequence ID" value="NZ_JXTG01000008.1"/>
</dbReference>
<dbReference type="PATRIC" id="fig|265546.4.peg.1748"/>